<organism evidence="7 8">
    <name type="scientific">Streptosporangium jomthongense</name>
    <dbReference type="NCBI Taxonomy" id="1193683"/>
    <lineage>
        <taxon>Bacteria</taxon>
        <taxon>Bacillati</taxon>
        <taxon>Actinomycetota</taxon>
        <taxon>Actinomycetes</taxon>
        <taxon>Streptosporangiales</taxon>
        <taxon>Streptosporangiaceae</taxon>
        <taxon>Streptosporangium</taxon>
    </lineage>
</organism>
<dbReference type="PANTHER" id="PTHR22754">
    <property type="entry name" value="DISCO-INTERACTING PROTEIN 2 DIP2 -RELATED"/>
    <property type="match status" value="1"/>
</dbReference>
<reference evidence="8" key="1">
    <citation type="journal article" date="2019" name="Int. J. Syst. Evol. Microbiol.">
        <title>The Global Catalogue of Microorganisms (GCM) 10K type strain sequencing project: providing services to taxonomists for standard genome sequencing and annotation.</title>
        <authorList>
            <consortium name="The Broad Institute Genomics Platform"/>
            <consortium name="The Broad Institute Genome Sequencing Center for Infectious Disease"/>
            <person name="Wu L."/>
            <person name="Ma J."/>
        </authorList>
    </citation>
    <scope>NUCLEOTIDE SEQUENCE [LARGE SCALE GENOMIC DNA]</scope>
    <source>
        <strain evidence="8">TBRC 7912</strain>
    </source>
</reference>
<gene>
    <name evidence="7" type="ORF">ACFOYY_33635</name>
</gene>
<evidence type="ECO:0000256" key="2">
    <source>
        <dbReference type="ARBA" id="ARBA00022598"/>
    </source>
</evidence>
<dbReference type="InterPro" id="IPR042099">
    <property type="entry name" value="ANL_N_sf"/>
</dbReference>
<dbReference type="InterPro" id="IPR000873">
    <property type="entry name" value="AMP-dep_synth/lig_dom"/>
</dbReference>
<dbReference type="RefSeq" id="WP_362772003.1">
    <property type="nucleotide sequence ID" value="NZ_JBHSBC010000041.1"/>
</dbReference>
<keyword evidence="2 7" id="KW-0436">Ligase</keyword>
<dbReference type="Gene3D" id="3.30.300.30">
    <property type="match status" value="1"/>
</dbReference>
<protein>
    <submittedName>
        <fullName evidence="7">Fatty acyl-AMP ligase</fullName>
    </submittedName>
</protein>
<evidence type="ECO:0000256" key="3">
    <source>
        <dbReference type="ARBA" id="ARBA00022832"/>
    </source>
</evidence>
<dbReference type="InterPro" id="IPR045851">
    <property type="entry name" value="AMP-bd_C_sf"/>
</dbReference>
<name>A0ABV8F924_9ACTN</name>
<proteinExistence type="inferred from homology"/>
<dbReference type="InterPro" id="IPR020845">
    <property type="entry name" value="AMP-binding_CS"/>
</dbReference>
<dbReference type="Pfam" id="PF00501">
    <property type="entry name" value="AMP-binding"/>
    <property type="match status" value="1"/>
</dbReference>
<evidence type="ECO:0000259" key="5">
    <source>
        <dbReference type="Pfam" id="PF00501"/>
    </source>
</evidence>
<keyword evidence="3" id="KW-0276">Fatty acid metabolism</keyword>
<dbReference type="PANTHER" id="PTHR22754:SF32">
    <property type="entry name" value="DISCO-INTERACTING PROTEIN 2"/>
    <property type="match status" value="1"/>
</dbReference>
<dbReference type="Gene3D" id="3.40.50.12780">
    <property type="entry name" value="N-terminal domain of ligase-like"/>
    <property type="match status" value="1"/>
</dbReference>
<dbReference type="PROSITE" id="PS00455">
    <property type="entry name" value="AMP_BINDING"/>
    <property type="match status" value="1"/>
</dbReference>
<sequence>MNGVTGFEGFMARLGDNAERFPDRRALVFCRDGGEEEVHTYRSLDLAARSVGAWLATKVTPGERVLLSYPSGLGFVTAFLGCLHAGAVAVPVPVPDTYRRQYDRVTAVCRDAEPALVLTDADRAEAVSAWISHSGLGVEVAVVGRGEPGRRAELSRDALAFLQYTSGSTSEAKGVMVRHGDLVDNILVGSRLLDLTEGPRFCSWLPVYHDMGLVAMILLPLYLGGTTVLMSPTDFLRRPWVWLDLIGKYGAEVSAAPNFAYDLCARRVTDQQVRGMDLSSWRHACNGAEPIDAGTLARFADRFAVAGLKPEALTAGYGMAEATLFISGTASGRPPVVTRADPGALARDTLLPDDAGRPLVSCGRPGVMDVRIVDPDTHAELPDGRVGEIWVRGDGVASGYWRKEEETRHCFGATTGSGESGFLRTGDLGVLADGELYVTGRIKDMVIVNGRNLYPHDIERAVAGLVPAMENLPSCVFSVTVPHEEIVIVQEIRTRAVTEETLTRLAGEIRSALGRRLGVTVANVSFVRPGTIPKTTSGKIRRGTARELFVSGRLDARHEDLSAGVIGHHRGGVS</sequence>
<feature type="domain" description="AMP-binding enzyme C-terminal" evidence="6">
    <location>
        <begin position="444"/>
        <end position="557"/>
    </location>
</feature>
<evidence type="ECO:0000313" key="8">
    <source>
        <dbReference type="Proteomes" id="UP001595698"/>
    </source>
</evidence>
<dbReference type="Proteomes" id="UP001595698">
    <property type="component" value="Unassembled WGS sequence"/>
</dbReference>
<dbReference type="EMBL" id="JBHSBC010000041">
    <property type="protein sequence ID" value="MFC3985111.1"/>
    <property type="molecule type" value="Genomic_DNA"/>
</dbReference>
<keyword evidence="8" id="KW-1185">Reference proteome</keyword>
<dbReference type="GO" id="GO:0016874">
    <property type="term" value="F:ligase activity"/>
    <property type="evidence" value="ECO:0007669"/>
    <property type="project" value="UniProtKB-KW"/>
</dbReference>
<evidence type="ECO:0000259" key="6">
    <source>
        <dbReference type="Pfam" id="PF23024"/>
    </source>
</evidence>
<dbReference type="CDD" id="cd05931">
    <property type="entry name" value="FAAL"/>
    <property type="match status" value="1"/>
</dbReference>
<evidence type="ECO:0000313" key="7">
    <source>
        <dbReference type="EMBL" id="MFC3985111.1"/>
    </source>
</evidence>
<dbReference type="Pfam" id="PF23024">
    <property type="entry name" value="AMP-dom_DIP2-like"/>
    <property type="match status" value="1"/>
</dbReference>
<comment type="similarity">
    <text evidence="1">Belongs to the ATP-dependent AMP-binding enzyme family.</text>
</comment>
<dbReference type="SUPFAM" id="SSF56801">
    <property type="entry name" value="Acetyl-CoA synthetase-like"/>
    <property type="match status" value="1"/>
</dbReference>
<keyword evidence="4" id="KW-0443">Lipid metabolism</keyword>
<feature type="domain" description="AMP-dependent synthetase/ligase" evidence="5">
    <location>
        <begin position="16"/>
        <end position="401"/>
    </location>
</feature>
<comment type="caution">
    <text evidence="7">The sequence shown here is derived from an EMBL/GenBank/DDBJ whole genome shotgun (WGS) entry which is preliminary data.</text>
</comment>
<evidence type="ECO:0000256" key="1">
    <source>
        <dbReference type="ARBA" id="ARBA00006432"/>
    </source>
</evidence>
<dbReference type="InterPro" id="IPR040097">
    <property type="entry name" value="FAAL/FAAC"/>
</dbReference>
<evidence type="ECO:0000256" key="4">
    <source>
        <dbReference type="ARBA" id="ARBA00023098"/>
    </source>
</evidence>
<accession>A0ABV8F924</accession>
<dbReference type="InterPro" id="IPR025110">
    <property type="entry name" value="AMP-bd_C"/>
</dbReference>